<sequence length="265" mass="29343">MTGLLSLRHTTAHPIFRVELDQAAYNHGFRKANGVADGWLWFKSDEGVPGEVALASGINPDGSPWFLAVEHAGVAAKLGVELAEAVVNPPAHFKGAFAFATQAQLRAALSRAFHLARSLPTFPLAQYEAEVAELGNTEVERIVKERVGQGYFRRALLDYWTGRCPITGISDEPLLRASHIVPWSECRSDSERLDVFNGLLLAAHWDAAFDRGLVSFDNEGRALIKPTLSEEALNLLAPDRARLLPLDDAHRRQLAWHRERFGFSE</sequence>
<dbReference type="InterPro" id="IPR003615">
    <property type="entry name" value="HNH_nuc"/>
</dbReference>
<keyword evidence="2" id="KW-0255">Endonuclease</keyword>
<dbReference type="AlphaFoldDB" id="Q2GBG7"/>
<keyword evidence="2" id="KW-0378">Hydrolase</keyword>
<dbReference type="Pfam" id="PF13391">
    <property type="entry name" value="HNH_2"/>
    <property type="match status" value="1"/>
</dbReference>
<evidence type="ECO:0000259" key="1">
    <source>
        <dbReference type="Pfam" id="PF13391"/>
    </source>
</evidence>
<organism evidence="2 3">
    <name type="scientific">Novosphingobium aromaticivorans (strain ATCC 700278 / DSM 12444 / CCUG 56034 / CIP 105152 / NBRC 16084 / F199)</name>
    <dbReference type="NCBI Taxonomy" id="279238"/>
    <lineage>
        <taxon>Bacteria</taxon>
        <taxon>Pseudomonadati</taxon>
        <taxon>Pseudomonadota</taxon>
        <taxon>Alphaproteobacteria</taxon>
        <taxon>Sphingomonadales</taxon>
        <taxon>Sphingomonadaceae</taxon>
        <taxon>Novosphingobium</taxon>
    </lineage>
</organism>
<dbReference type="RefSeq" id="WP_011444020.1">
    <property type="nucleotide sequence ID" value="NC_007794.1"/>
</dbReference>
<proteinExistence type="predicted"/>
<protein>
    <submittedName>
        <fullName evidence="2">Putative restriction endonuclease</fullName>
    </submittedName>
</protein>
<keyword evidence="2" id="KW-0540">Nuclease</keyword>
<gene>
    <name evidence="2" type="ordered locus">Saro_0358</name>
</gene>
<dbReference type="Proteomes" id="UP000009134">
    <property type="component" value="Chromosome"/>
</dbReference>
<dbReference type="GO" id="GO:0004519">
    <property type="term" value="F:endonuclease activity"/>
    <property type="evidence" value="ECO:0007669"/>
    <property type="project" value="UniProtKB-KW"/>
</dbReference>
<dbReference type="eggNOG" id="COG3440">
    <property type="taxonomic scope" value="Bacteria"/>
</dbReference>
<dbReference type="STRING" id="279238.Saro_0358"/>
<dbReference type="EMBL" id="CP000248">
    <property type="protein sequence ID" value="ABD24806.1"/>
    <property type="molecule type" value="Genomic_DNA"/>
</dbReference>
<dbReference type="REBASE" id="11980">
    <property type="entry name" value="NarDORF358P"/>
</dbReference>
<name>Q2GBG7_NOVAD</name>
<dbReference type="HOGENOM" id="CLU_094932_0_0_5"/>
<feature type="domain" description="HNH nuclease" evidence="1">
    <location>
        <begin position="164"/>
        <end position="217"/>
    </location>
</feature>
<reference evidence="3" key="1">
    <citation type="submission" date="2006-01" db="EMBL/GenBank/DDBJ databases">
        <title>Complete sequence of Novosphingobium aromaticivorans DSM 12444.</title>
        <authorList>
            <consortium name="US DOE Joint Genome Institute"/>
            <person name="Copeland A."/>
            <person name="Lucas S."/>
            <person name="Lapidus A."/>
            <person name="Barry K."/>
            <person name="Detter J.C."/>
            <person name="Glavina T."/>
            <person name="Hammon N."/>
            <person name="Israni S."/>
            <person name="Pitluck S."/>
            <person name="Chain P."/>
            <person name="Malfatti S."/>
            <person name="Shin M."/>
            <person name="Vergez L."/>
            <person name="Schmutz J."/>
            <person name="Larimer F."/>
            <person name="Land M."/>
            <person name="Kyrpides N."/>
            <person name="Ivanova N."/>
            <person name="Fredrickson J."/>
            <person name="Balkwill D."/>
            <person name="Romine M.F."/>
            <person name="Richardson P."/>
        </authorList>
    </citation>
    <scope>NUCLEOTIDE SEQUENCE [LARGE SCALE GENOMIC DNA]</scope>
    <source>
        <strain evidence="3">ATCC 700278 / DSM 12444 / CCUG 56034 / CIP 105152 / NBRC 16084 / F199</strain>
    </source>
</reference>
<accession>Q2GBG7</accession>
<keyword evidence="3" id="KW-1185">Reference proteome</keyword>
<dbReference type="KEGG" id="nar:Saro_0358"/>
<evidence type="ECO:0000313" key="3">
    <source>
        <dbReference type="Proteomes" id="UP000009134"/>
    </source>
</evidence>
<evidence type="ECO:0000313" key="2">
    <source>
        <dbReference type="EMBL" id="ABD24806.1"/>
    </source>
</evidence>